<accession>A0A939FJI3</accession>
<gene>
    <name evidence="1" type="ORF">J1792_02735</name>
</gene>
<comment type="caution">
    <text evidence="1">The sequence shown here is derived from an EMBL/GenBank/DDBJ whole genome shotgun (WGS) entry which is preliminary data.</text>
</comment>
<reference evidence="1" key="1">
    <citation type="submission" date="2021-03" db="EMBL/GenBank/DDBJ databases">
        <title>Streptomyces strains.</title>
        <authorList>
            <person name="Lund M.B."/>
            <person name="Toerring T."/>
        </authorList>
    </citation>
    <scope>NUCLEOTIDE SEQUENCE</scope>
    <source>
        <strain evidence="1">JCM 4242</strain>
    </source>
</reference>
<dbReference type="Proteomes" id="UP000664781">
    <property type="component" value="Unassembled WGS sequence"/>
</dbReference>
<name>A0A939FJI3_9ACTN</name>
<evidence type="ECO:0000313" key="1">
    <source>
        <dbReference type="EMBL" id="MBO0651753.1"/>
    </source>
</evidence>
<proteinExistence type="predicted"/>
<dbReference type="AlphaFoldDB" id="A0A939FJI3"/>
<dbReference type="EMBL" id="JAFMOF010000001">
    <property type="protein sequence ID" value="MBO0651753.1"/>
    <property type="molecule type" value="Genomic_DNA"/>
</dbReference>
<evidence type="ECO:0000313" key="2">
    <source>
        <dbReference type="Proteomes" id="UP000664781"/>
    </source>
</evidence>
<keyword evidence="2" id="KW-1185">Reference proteome</keyword>
<sequence length="105" mass="11724">MCTTTSSTDTRSELDPLIGKVARDIARDLLGKVMDKVGPNYQLRPLTGGREWEAGPDTLEIVVPERCDFCDRIKAERSKAHKTGRHATVHGFTLALGRHMRVMHP</sequence>
<protein>
    <submittedName>
        <fullName evidence="1">Uncharacterized protein</fullName>
    </submittedName>
</protein>
<organism evidence="1 2">
    <name type="scientific">Streptomyces triculaminicus</name>
    <dbReference type="NCBI Taxonomy" id="2816232"/>
    <lineage>
        <taxon>Bacteria</taxon>
        <taxon>Bacillati</taxon>
        <taxon>Actinomycetota</taxon>
        <taxon>Actinomycetes</taxon>
        <taxon>Kitasatosporales</taxon>
        <taxon>Streptomycetaceae</taxon>
        <taxon>Streptomyces</taxon>
    </lineage>
</organism>
<dbReference type="RefSeq" id="WP_086569937.1">
    <property type="nucleotide sequence ID" value="NZ_JAFMOF010000001.1"/>
</dbReference>